<dbReference type="OrthoDB" id="9806367at2"/>
<dbReference type="RefSeq" id="WP_066875602.1">
    <property type="nucleotide sequence ID" value="NZ_LNQB01000073.1"/>
</dbReference>
<dbReference type="Proteomes" id="UP000078507">
    <property type="component" value="Unassembled WGS sequence"/>
</dbReference>
<gene>
    <name evidence="1" type="ORF">ATB98_19695</name>
</gene>
<name>A0A178YCT5_SINSA</name>
<protein>
    <recommendedName>
        <fullName evidence="3">DUF2948 domain-containing protein</fullName>
    </recommendedName>
</protein>
<evidence type="ECO:0000313" key="1">
    <source>
        <dbReference type="EMBL" id="OAP45156.1"/>
    </source>
</evidence>
<dbReference type="InterPro" id="IPR021335">
    <property type="entry name" value="DUF2948"/>
</dbReference>
<evidence type="ECO:0008006" key="3">
    <source>
        <dbReference type="Google" id="ProtNLM"/>
    </source>
</evidence>
<reference evidence="1 2" key="1">
    <citation type="submission" date="2015-11" db="EMBL/GenBank/DDBJ databases">
        <title>Ensifer anhuiense sp. nov., an effective nitrogen fixation bacterium with Glycine soja.</title>
        <authorList>
            <person name="Yan H."/>
            <person name="Chen W."/>
        </authorList>
    </citation>
    <scope>NUCLEOTIDE SEQUENCE [LARGE SCALE GENOMIC DNA]</scope>
    <source>
        <strain evidence="1 2">LMG 7837</strain>
    </source>
</reference>
<organism evidence="1 2">
    <name type="scientific">Sinorhizobium saheli</name>
    <dbReference type="NCBI Taxonomy" id="36856"/>
    <lineage>
        <taxon>Bacteria</taxon>
        <taxon>Pseudomonadati</taxon>
        <taxon>Pseudomonadota</taxon>
        <taxon>Alphaproteobacteria</taxon>
        <taxon>Hyphomicrobiales</taxon>
        <taxon>Rhizobiaceae</taxon>
        <taxon>Sinorhizobium/Ensifer group</taxon>
        <taxon>Sinorhizobium</taxon>
    </lineage>
</organism>
<dbReference type="AlphaFoldDB" id="A0A178YCT5"/>
<proteinExistence type="predicted"/>
<keyword evidence="2" id="KW-1185">Reference proteome</keyword>
<dbReference type="Pfam" id="PF11164">
    <property type="entry name" value="DUF2948"/>
    <property type="match status" value="1"/>
</dbReference>
<evidence type="ECO:0000313" key="2">
    <source>
        <dbReference type="Proteomes" id="UP000078507"/>
    </source>
</evidence>
<sequence length="146" mass="16068">MDALKLLALDEEDLAVVSAHVQDAVFKVGGLSYDARRHQFCVVINRFVWEKAEGKRRNFERRRAVLLFKCVSAVRSVGFDRADPEAVLDLLALSFSRKAEGPEGTIELVLAGEASIALDVECIEAQLADTGGAWETAFRPRHPEGA</sequence>
<comment type="caution">
    <text evidence="1">The sequence shown here is derived from an EMBL/GenBank/DDBJ whole genome shotgun (WGS) entry which is preliminary data.</text>
</comment>
<dbReference type="STRING" id="36856.ATB98_19695"/>
<dbReference type="EMBL" id="LNQB01000073">
    <property type="protein sequence ID" value="OAP45156.1"/>
    <property type="molecule type" value="Genomic_DNA"/>
</dbReference>
<accession>A0A178YCT5</accession>